<feature type="region of interest" description="Disordered" evidence="1">
    <location>
        <begin position="1"/>
        <end position="26"/>
    </location>
</feature>
<dbReference type="EMBL" id="BAABHA010000002">
    <property type="protein sequence ID" value="GAA4377501.1"/>
    <property type="molecule type" value="Genomic_DNA"/>
</dbReference>
<evidence type="ECO:0000256" key="1">
    <source>
        <dbReference type="SAM" id="MobiDB-lite"/>
    </source>
</evidence>
<organism evidence="2 3">
    <name type="scientific">Hymenobacter koreensis</name>
    <dbReference type="NCBI Taxonomy" id="1084523"/>
    <lineage>
        <taxon>Bacteria</taxon>
        <taxon>Pseudomonadati</taxon>
        <taxon>Bacteroidota</taxon>
        <taxon>Cytophagia</taxon>
        <taxon>Cytophagales</taxon>
        <taxon>Hymenobacteraceae</taxon>
        <taxon>Hymenobacter</taxon>
    </lineage>
</organism>
<accession>A0ABP8IX79</accession>
<feature type="compositionally biased region" description="Low complexity" evidence="1">
    <location>
        <begin position="120"/>
        <end position="130"/>
    </location>
</feature>
<feature type="region of interest" description="Disordered" evidence="1">
    <location>
        <begin position="103"/>
        <end position="147"/>
    </location>
</feature>
<name>A0ABP8IX79_9BACT</name>
<proteinExistence type="predicted"/>
<sequence length="147" mass="14849">MLGADPSSAAPATPDASSDASSASAVAPAAIPGNAGALLDQAKDWLNKSGLAESTSQLPQTLKDAGAKAWTGLGRLSTAEKIVGGAVLLGAGYLAFTQGRGGKSLQKKRAANQRWTGPGSSSSYASKRASNTAYDNDNVDSYGYEKL</sequence>
<evidence type="ECO:0000313" key="2">
    <source>
        <dbReference type="EMBL" id="GAA4377501.1"/>
    </source>
</evidence>
<gene>
    <name evidence="2" type="ORF">GCM10023186_12670</name>
</gene>
<comment type="caution">
    <text evidence="2">The sequence shown here is derived from an EMBL/GenBank/DDBJ whole genome shotgun (WGS) entry which is preliminary data.</text>
</comment>
<evidence type="ECO:0008006" key="4">
    <source>
        <dbReference type="Google" id="ProtNLM"/>
    </source>
</evidence>
<reference evidence="3" key="1">
    <citation type="journal article" date="2019" name="Int. J. Syst. Evol. Microbiol.">
        <title>The Global Catalogue of Microorganisms (GCM) 10K type strain sequencing project: providing services to taxonomists for standard genome sequencing and annotation.</title>
        <authorList>
            <consortium name="The Broad Institute Genomics Platform"/>
            <consortium name="The Broad Institute Genome Sequencing Center for Infectious Disease"/>
            <person name="Wu L."/>
            <person name="Ma J."/>
        </authorList>
    </citation>
    <scope>NUCLEOTIDE SEQUENCE [LARGE SCALE GENOMIC DNA]</scope>
    <source>
        <strain evidence="3">JCM 17924</strain>
    </source>
</reference>
<keyword evidence="3" id="KW-1185">Reference proteome</keyword>
<dbReference type="Proteomes" id="UP001500454">
    <property type="component" value="Unassembled WGS sequence"/>
</dbReference>
<evidence type="ECO:0000313" key="3">
    <source>
        <dbReference type="Proteomes" id="UP001500454"/>
    </source>
</evidence>
<protein>
    <recommendedName>
        <fullName evidence="4">DUF4235 domain-containing protein</fullName>
    </recommendedName>
</protein>